<keyword evidence="4" id="KW-0175">Coiled coil</keyword>
<proteinExistence type="predicted"/>
<feature type="domain" description="Glycosyltransferase 61 catalytic" evidence="5">
    <location>
        <begin position="263"/>
        <end position="448"/>
    </location>
</feature>
<keyword evidence="3" id="KW-0325">Glycoprotein</keyword>
<dbReference type="GO" id="GO:0016757">
    <property type="term" value="F:glycosyltransferase activity"/>
    <property type="evidence" value="ECO:0007669"/>
    <property type="project" value="UniProtKB-KW"/>
</dbReference>
<keyword evidence="2" id="KW-0808">Transferase</keyword>
<dbReference type="OrthoDB" id="6399152at2"/>
<evidence type="ECO:0000313" key="7">
    <source>
        <dbReference type="Proteomes" id="UP000198827"/>
    </source>
</evidence>
<dbReference type="Proteomes" id="UP000198827">
    <property type="component" value="Chromosome I"/>
</dbReference>
<evidence type="ECO:0000256" key="1">
    <source>
        <dbReference type="ARBA" id="ARBA00022676"/>
    </source>
</evidence>
<dbReference type="AlphaFoldDB" id="A0A1H0RZX9"/>
<evidence type="ECO:0000259" key="5">
    <source>
        <dbReference type="Pfam" id="PF04577"/>
    </source>
</evidence>
<sequence length="509" mass="57199">MDELSNDELKKQLALLETKVERHEEQLRSLSILLNAQGRIFEVSRWTPASRGSDTKVEAVETTVERLDFNPEKPHNRVERLRNTAVGKFYLKHLKQNVFVRWVVLWIWRNGYPIYANVRAHMSGSKNQRWRELTSHKNYVASHDLSPLVLVTAERVETPAPRVLPAEDQDYLVSPHTSYVYPAIYVFSVDNAIVYGGSNFVLVDNKILHHDLYDFNRDYTSEELHGRLVFDRALSRGRWLSHDAAPEVIEVAASFLDSCASNYAHWMTEVLPRVAVFCANEAYKDVPILINDGLHRNLMESLRVITGSERKILAIPTGKAVAVVQLYVTSVAGYVPFERRNTALEGHSHGQFSPSAFDLLKSSAESQAGESDGNWPEKIILRRRTGARLVSNFVDLESALVPKGFKVVEAESLTFIEQVALFSRAKIIIGSSGAALASLVFAPKDAKIFILISKFPDTSYWYWQNMACSSGKQINYVLGAADSTGKGIHADFSIDLKDFLGVLETDANV</sequence>
<accession>A0A1H0RZX9</accession>
<reference evidence="6 7" key="1">
    <citation type="submission" date="2016-10" db="EMBL/GenBank/DDBJ databases">
        <authorList>
            <person name="de Groot N.N."/>
        </authorList>
    </citation>
    <scope>NUCLEOTIDE SEQUENCE [LARGE SCALE GENOMIC DNA]</scope>
    <source>
        <strain evidence="6 7">CECT 7543</strain>
    </source>
</reference>
<dbReference type="EMBL" id="LT629705">
    <property type="protein sequence ID" value="SDP34973.1"/>
    <property type="molecule type" value="Genomic_DNA"/>
</dbReference>
<evidence type="ECO:0000256" key="3">
    <source>
        <dbReference type="ARBA" id="ARBA00023180"/>
    </source>
</evidence>
<dbReference type="Pfam" id="PF04577">
    <property type="entry name" value="Glyco_transf_61"/>
    <property type="match status" value="1"/>
</dbReference>
<protein>
    <submittedName>
        <fullName evidence="6">Capsular polysaccharide biosynthesis protein</fullName>
    </submittedName>
</protein>
<name>A0A1H0RZX9_9PSED</name>
<dbReference type="RefSeq" id="WP_090186558.1">
    <property type="nucleotide sequence ID" value="NZ_LT629705.1"/>
</dbReference>
<feature type="coiled-coil region" evidence="4">
    <location>
        <begin position="6"/>
        <end position="33"/>
    </location>
</feature>
<organism evidence="6 7">
    <name type="scientific">Pseudomonas arsenicoxydans</name>
    <dbReference type="NCBI Taxonomy" id="702115"/>
    <lineage>
        <taxon>Bacteria</taxon>
        <taxon>Pseudomonadati</taxon>
        <taxon>Pseudomonadota</taxon>
        <taxon>Gammaproteobacteria</taxon>
        <taxon>Pseudomonadales</taxon>
        <taxon>Pseudomonadaceae</taxon>
        <taxon>Pseudomonas</taxon>
    </lineage>
</organism>
<evidence type="ECO:0000256" key="4">
    <source>
        <dbReference type="SAM" id="Coils"/>
    </source>
</evidence>
<dbReference type="InterPro" id="IPR049625">
    <property type="entry name" value="Glyco_transf_61_cat"/>
</dbReference>
<evidence type="ECO:0000313" key="6">
    <source>
        <dbReference type="EMBL" id="SDP34973.1"/>
    </source>
</evidence>
<dbReference type="PANTHER" id="PTHR20961">
    <property type="entry name" value="GLYCOSYLTRANSFERASE"/>
    <property type="match status" value="1"/>
</dbReference>
<gene>
    <name evidence="6" type="ORF">SAMN04489798_5452</name>
</gene>
<evidence type="ECO:0000256" key="2">
    <source>
        <dbReference type="ARBA" id="ARBA00022679"/>
    </source>
</evidence>
<keyword evidence="1" id="KW-0328">Glycosyltransferase</keyword>
<dbReference type="InterPro" id="IPR007657">
    <property type="entry name" value="Glycosyltransferase_61"/>
</dbReference>